<comment type="similarity">
    <text evidence="1">Belongs to the ABC transporter superfamily.</text>
</comment>
<evidence type="ECO:0000313" key="7">
    <source>
        <dbReference type="Proteomes" id="UP001138757"/>
    </source>
</evidence>
<dbReference type="EMBL" id="JAHGAW010000014">
    <property type="protein sequence ID" value="MBT2189023.1"/>
    <property type="molecule type" value="Genomic_DNA"/>
</dbReference>
<dbReference type="GO" id="GO:0016887">
    <property type="term" value="F:ATP hydrolysis activity"/>
    <property type="evidence" value="ECO:0007669"/>
    <property type="project" value="InterPro"/>
</dbReference>
<feature type="domain" description="ABC transporter" evidence="5">
    <location>
        <begin position="2"/>
        <end position="235"/>
    </location>
</feature>
<dbReference type="Gene3D" id="3.40.50.300">
    <property type="entry name" value="P-loop containing nucleotide triphosphate hydrolases"/>
    <property type="match status" value="1"/>
</dbReference>
<evidence type="ECO:0000256" key="3">
    <source>
        <dbReference type="ARBA" id="ARBA00022741"/>
    </source>
</evidence>
<gene>
    <name evidence="6" type="ORF">KK488_18915</name>
</gene>
<dbReference type="RefSeq" id="WP_214625281.1">
    <property type="nucleotide sequence ID" value="NZ_JAHGAW010000014.1"/>
</dbReference>
<comment type="caution">
    <text evidence="6">The sequence shown here is derived from an EMBL/GenBank/DDBJ whole genome shotgun (WGS) entry which is preliminary data.</text>
</comment>
<keyword evidence="2" id="KW-0813">Transport</keyword>
<dbReference type="SMART" id="SM00382">
    <property type="entry name" value="AAA"/>
    <property type="match status" value="1"/>
</dbReference>
<dbReference type="GO" id="GO:0005524">
    <property type="term" value="F:ATP binding"/>
    <property type="evidence" value="ECO:0007669"/>
    <property type="project" value="UniProtKB-KW"/>
</dbReference>
<protein>
    <submittedName>
        <fullName evidence="6">ABC transporter ATP-binding protein</fullName>
    </submittedName>
</protein>
<dbReference type="InterPro" id="IPR003593">
    <property type="entry name" value="AAA+_ATPase"/>
</dbReference>
<keyword evidence="4 6" id="KW-0067">ATP-binding</keyword>
<dbReference type="SUPFAM" id="SSF52540">
    <property type="entry name" value="P-loop containing nucleoside triphosphate hydrolases"/>
    <property type="match status" value="1"/>
</dbReference>
<evidence type="ECO:0000256" key="2">
    <source>
        <dbReference type="ARBA" id="ARBA00022448"/>
    </source>
</evidence>
<dbReference type="GO" id="GO:0015697">
    <property type="term" value="P:quaternary ammonium group transport"/>
    <property type="evidence" value="ECO:0007669"/>
    <property type="project" value="UniProtKB-ARBA"/>
</dbReference>
<dbReference type="InterPro" id="IPR027417">
    <property type="entry name" value="P-loop_NTPase"/>
</dbReference>
<organism evidence="6 7">
    <name type="scientific">Sphingobium nicotianae</name>
    <dbReference type="NCBI Taxonomy" id="2782607"/>
    <lineage>
        <taxon>Bacteria</taxon>
        <taxon>Pseudomonadati</taxon>
        <taxon>Pseudomonadota</taxon>
        <taxon>Alphaproteobacteria</taxon>
        <taxon>Sphingomonadales</taxon>
        <taxon>Sphingomonadaceae</taxon>
        <taxon>Sphingobium</taxon>
    </lineage>
</organism>
<dbReference type="InterPro" id="IPR003439">
    <property type="entry name" value="ABC_transporter-like_ATP-bd"/>
</dbReference>
<name>A0A9X1DFR9_9SPHN</name>
<dbReference type="PROSITE" id="PS50893">
    <property type="entry name" value="ABC_TRANSPORTER_2"/>
    <property type="match status" value="1"/>
</dbReference>
<dbReference type="PROSITE" id="PS00211">
    <property type="entry name" value="ABC_TRANSPORTER_1"/>
    <property type="match status" value="1"/>
</dbReference>
<proteinExistence type="inferred from homology"/>
<dbReference type="AlphaFoldDB" id="A0A9X1DFR9"/>
<evidence type="ECO:0000313" key="6">
    <source>
        <dbReference type="EMBL" id="MBT2189023.1"/>
    </source>
</evidence>
<dbReference type="PANTHER" id="PTHR43117">
    <property type="entry name" value="OSMOPROTECTANT IMPORT ATP-BINDING PROTEIN OSMV"/>
    <property type="match status" value="1"/>
</dbReference>
<accession>A0A9X1DFR9</accession>
<dbReference type="Pfam" id="PF00005">
    <property type="entry name" value="ABC_tran"/>
    <property type="match status" value="1"/>
</dbReference>
<dbReference type="FunFam" id="3.40.50.300:FF:000425">
    <property type="entry name" value="Probable ABC transporter, ATP-binding subunit"/>
    <property type="match status" value="1"/>
</dbReference>
<dbReference type="Proteomes" id="UP001138757">
    <property type="component" value="Unassembled WGS sequence"/>
</dbReference>
<dbReference type="PANTHER" id="PTHR43117:SF4">
    <property type="entry name" value="OSMOPROTECTANT IMPORT ATP-BINDING PROTEIN OSMV"/>
    <property type="match status" value="1"/>
</dbReference>
<keyword evidence="3" id="KW-0547">Nucleotide-binding</keyword>
<evidence type="ECO:0000256" key="4">
    <source>
        <dbReference type="ARBA" id="ARBA00022840"/>
    </source>
</evidence>
<evidence type="ECO:0000256" key="1">
    <source>
        <dbReference type="ARBA" id="ARBA00005417"/>
    </source>
</evidence>
<reference evidence="6" key="1">
    <citation type="submission" date="2021-05" db="EMBL/GenBank/DDBJ databases">
        <title>Genome of Sphingobium sp. strain.</title>
        <authorList>
            <person name="Fan R."/>
        </authorList>
    </citation>
    <scope>NUCLEOTIDE SEQUENCE</scope>
    <source>
        <strain evidence="6">H33</strain>
    </source>
</reference>
<dbReference type="InterPro" id="IPR017871">
    <property type="entry name" value="ABC_transporter-like_CS"/>
</dbReference>
<evidence type="ECO:0000259" key="5">
    <source>
        <dbReference type="PROSITE" id="PS50893"/>
    </source>
</evidence>
<keyword evidence="7" id="KW-1185">Reference proteome</keyword>
<sequence length="253" mass="27224">MISFSQVTKHYAGRPVVEGISLSIARGAFVALVGQSGAGKTTLLKAINRLVEIDSGAITIDGEDVTALPLAALRRRTGYVFQGIGLFPHMSVAENIWLVPRLQGVPIDGRAERVARLLELVALPPVLADRYPAQLSGGQAQRVGFARALAAEPSLMLMDEPFGALDPVTRSELGRAYRALHERMGLTSLLVTHDMAEALLLADRIIVLGEGHILADLPPRELLAYRGHANVQAMIDVVRDQTDRLDALGRSDG</sequence>